<keyword evidence="5" id="KW-0808">Transferase</keyword>
<dbReference type="AlphaFoldDB" id="A0A2D6LP50"/>
<keyword evidence="6" id="KW-0819">tRNA processing</keyword>
<dbReference type="EC" id="2.7.7.87" evidence="3"/>
<sequence length="191" mass="21540">MEIEKFVKEIRKGNIVAFPTETSYGLACDPFNEKAVRKLHELKKEPLDKPILLIVASKQMIDEIANLGENGLKLVEKFMPGPLTLIAKKRKSVPDFLSKEKVAFRISSNEIANKLSRKFGKPITGTSANLHEKKPAFSEKEVKKYFGEEILLIDAGKLQKSEASTIFDLEEKKIIREGPVSEKEIKKVLES</sequence>
<dbReference type="EMBL" id="NZBD01000004">
    <property type="protein sequence ID" value="MAG17986.1"/>
    <property type="molecule type" value="Genomic_DNA"/>
</dbReference>
<dbReference type="GO" id="GO:0000049">
    <property type="term" value="F:tRNA binding"/>
    <property type="evidence" value="ECO:0007669"/>
    <property type="project" value="TreeGrafter"/>
</dbReference>
<evidence type="ECO:0000256" key="10">
    <source>
        <dbReference type="ARBA" id="ARBA00029774"/>
    </source>
</evidence>
<dbReference type="NCBIfam" id="TIGR00057">
    <property type="entry name" value="L-threonylcarbamoyladenylate synthase"/>
    <property type="match status" value="1"/>
</dbReference>
<evidence type="ECO:0000256" key="3">
    <source>
        <dbReference type="ARBA" id="ARBA00012584"/>
    </source>
</evidence>
<comment type="caution">
    <text evidence="13">The sequence shown here is derived from an EMBL/GenBank/DDBJ whole genome shotgun (WGS) entry which is preliminary data.</text>
</comment>
<keyword evidence="4" id="KW-0963">Cytoplasm</keyword>
<gene>
    <name evidence="13" type="ORF">CL944_00760</name>
</gene>
<accession>A0A2D6LP50</accession>
<evidence type="ECO:0000256" key="8">
    <source>
        <dbReference type="ARBA" id="ARBA00022741"/>
    </source>
</evidence>
<dbReference type="PROSITE" id="PS51163">
    <property type="entry name" value="YRDC"/>
    <property type="match status" value="1"/>
</dbReference>
<dbReference type="InterPro" id="IPR006070">
    <property type="entry name" value="Sua5-like_dom"/>
</dbReference>
<evidence type="ECO:0000313" key="14">
    <source>
        <dbReference type="Proteomes" id="UP000226712"/>
    </source>
</evidence>
<evidence type="ECO:0000256" key="7">
    <source>
        <dbReference type="ARBA" id="ARBA00022695"/>
    </source>
</evidence>
<evidence type="ECO:0000256" key="2">
    <source>
        <dbReference type="ARBA" id="ARBA00007663"/>
    </source>
</evidence>
<feature type="domain" description="YrdC-like" evidence="12">
    <location>
        <begin position="1"/>
        <end position="180"/>
    </location>
</feature>
<keyword evidence="9" id="KW-0067">ATP-binding</keyword>
<evidence type="ECO:0000259" key="12">
    <source>
        <dbReference type="PROSITE" id="PS51163"/>
    </source>
</evidence>
<evidence type="ECO:0000256" key="9">
    <source>
        <dbReference type="ARBA" id="ARBA00022840"/>
    </source>
</evidence>
<evidence type="ECO:0000256" key="5">
    <source>
        <dbReference type="ARBA" id="ARBA00022679"/>
    </source>
</evidence>
<dbReference type="Gene3D" id="3.90.870.10">
    <property type="entry name" value="DHBP synthase"/>
    <property type="match status" value="1"/>
</dbReference>
<evidence type="ECO:0000256" key="6">
    <source>
        <dbReference type="ARBA" id="ARBA00022694"/>
    </source>
</evidence>
<dbReference type="SUPFAM" id="SSF55821">
    <property type="entry name" value="YrdC/RibB"/>
    <property type="match status" value="1"/>
</dbReference>
<comment type="similarity">
    <text evidence="2">Belongs to the SUA5 family.</text>
</comment>
<organism evidence="13 14">
    <name type="scientific">Candidatus Iainarchaeum sp</name>
    <dbReference type="NCBI Taxonomy" id="3101447"/>
    <lineage>
        <taxon>Archaea</taxon>
        <taxon>Candidatus Iainarchaeota</taxon>
        <taxon>Candidatus Iainarchaeia</taxon>
        <taxon>Candidatus Iainarchaeales</taxon>
        <taxon>Candidatus Iainarchaeaceae</taxon>
        <taxon>Candidatus Iainarchaeum</taxon>
    </lineage>
</organism>
<dbReference type="Pfam" id="PF01300">
    <property type="entry name" value="Sua5_yciO_yrdC"/>
    <property type="match status" value="1"/>
</dbReference>
<comment type="catalytic activity">
    <reaction evidence="11">
        <text>L-threonine + hydrogencarbonate + ATP = L-threonylcarbamoyladenylate + diphosphate + H2O</text>
        <dbReference type="Rhea" id="RHEA:36407"/>
        <dbReference type="ChEBI" id="CHEBI:15377"/>
        <dbReference type="ChEBI" id="CHEBI:17544"/>
        <dbReference type="ChEBI" id="CHEBI:30616"/>
        <dbReference type="ChEBI" id="CHEBI:33019"/>
        <dbReference type="ChEBI" id="CHEBI:57926"/>
        <dbReference type="ChEBI" id="CHEBI:73682"/>
        <dbReference type="EC" id="2.7.7.87"/>
    </reaction>
</comment>
<proteinExistence type="inferred from homology"/>
<evidence type="ECO:0000313" key="13">
    <source>
        <dbReference type="EMBL" id="MAG17986.1"/>
    </source>
</evidence>
<dbReference type="InterPro" id="IPR017945">
    <property type="entry name" value="DHBP_synth_RibB-like_a/b_dom"/>
</dbReference>
<dbReference type="GO" id="GO:0005737">
    <property type="term" value="C:cytoplasm"/>
    <property type="evidence" value="ECO:0007669"/>
    <property type="project" value="UniProtKB-SubCell"/>
</dbReference>
<keyword evidence="8" id="KW-0547">Nucleotide-binding</keyword>
<reference evidence="14" key="1">
    <citation type="submission" date="2017-09" db="EMBL/GenBank/DDBJ databases">
        <title>The Reconstruction of 2,631 Draft Metagenome-Assembled Genomes from the Global Oceans.</title>
        <authorList>
            <person name="Tully B.J."/>
            <person name="Graham E.D."/>
            <person name="Heidelberg J.F."/>
        </authorList>
    </citation>
    <scope>NUCLEOTIDE SEQUENCE [LARGE SCALE GENOMIC DNA]</scope>
</reference>
<dbReference type="GO" id="GO:0008033">
    <property type="term" value="P:tRNA processing"/>
    <property type="evidence" value="ECO:0007669"/>
    <property type="project" value="UniProtKB-KW"/>
</dbReference>
<dbReference type="GO" id="GO:0006450">
    <property type="term" value="P:regulation of translational fidelity"/>
    <property type="evidence" value="ECO:0007669"/>
    <property type="project" value="TreeGrafter"/>
</dbReference>
<keyword evidence="7" id="KW-0548">Nucleotidyltransferase</keyword>
<evidence type="ECO:0000256" key="1">
    <source>
        <dbReference type="ARBA" id="ARBA00004496"/>
    </source>
</evidence>
<evidence type="ECO:0000256" key="11">
    <source>
        <dbReference type="ARBA" id="ARBA00048366"/>
    </source>
</evidence>
<dbReference type="PANTHER" id="PTHR17490:SF16">
    <property type="entry name" value="THREONYLCARBAMOYL-AMP SYNTHASE"/>
    <property type="match status" value="1"/>
</dbReference>
<dbReference type="GO" id="GO:0003725">
    <property type="term" value="F:double-stranded RNA binding"/>
    <property type="evidence" value="ECO:0007669"/>
    <property type="project" value="InterPro"/>
</dbReference>
<evidence type="ECO:0000256" key="4">
    <source>
        <dbReference type="ARBA" id="ARBA00022490"/>
    </source>
</evidence>
<dbReference type="PANTHER" id="PTHR17490">
    <property type="entry name" value="SUA5"/>
    <property type="match status" value="1"/>
</dbReference>
<protein>
    <recommendedName>
        <fullName evidence="10">L-threonylcarbamoyladenylate synthase</fullName>
        <ecNumber evidence="3">2.7.7.87</ecNumber>
    </recommendedName>
    <alternativeName>
        <fullName evidence="10">L-threonylcarbamoyladenylate synthase</fullName>
    </alternativeName>
</protein>
<comment type="subcellular location">
    <subcellularLocation>
        <location evidence="1">Cytoplasm</location>
    </subcellularLocation>
</comment>
<dbReference type="Proteomes" id="UP000226712">
    <property type="component" value="Unassembled WGS sequence"/>
</dbReference>
<dbReference type="GO" id="GO:0061710">
    <property type="term" value="F:L-threonylcarbamoyladenylate synthase"/>
    <property type="evidence" value="ECO:0007669"/>
    <property type="project" value="UniProtKB-EC"/>
</dbReference>
<dbReference type="InterPro" id="IPR050156">
    <property type="entry name" value="TC-AMP_synthase_SUA5"/>
</dbReference>
<dbReference type="GO" id="GO:0005524">
    <property type="term" value="F:ATP binding"/>
    <property type="evidence" value="ECO:0007669"/>
    <property type="project" value="UniProtKB-KW"/>
</dbReference>
<name>A0A2D6LP50_9ARCH</name>